<evidence type="ECO:0000256" key="1">
    <source>
        <dbReference type="ARBA" id="ARBA00004141"/>
    </source>
</evidence>
<keyword evidence="3 6" id="KW-0812">Transmembrane</keyword>
<reference evidence="8 9" key="1">
    <citation type="submission" date="2023-06" db="EMBL/GenBank/DDBJ databases">
        <title>Black Yeasts Isolated from many extreme environments.</title>
        <authorList>
            <person name="Coleine C."/>
            <person name="Stajich J.E."/>
            <person name="Selbmann L."/>
        </authorList>
    </citation>
    <scope>NUCLEOTIDE SEQUENCE [LARGE SCALE GENOMIC DNA]</scope>
    <source>
        <strain evidence="8 9">CCFEE 5887</strain>
    </source>
</reference>
<dbReference type="InterPro" id="IPR024041">
    <property type="entry name" value="NH4_transpt_AmtB-like_dom"/>
</dbReference>
<feature type="transmembrane region" description="Helical" evidence="6">
    <location>
        <begin position="103"/>
        <end position="124"/>
    </location>
</feature>
<comment type="caution">
    <text evidence="8">The sequence shown here is derived from an EMBL/GenBank/DDBJ whole genome shotgun (WGS) entry which is preliminary data.</text>
</comment>
<name>A0AAV9QE11_9PEZI</name>
<evidence type="ECO:0000256" key="4">
    <source>
        <dbReference type="ARBA" id="ARBA00022989"/>
    </source>
</evidence>
<evidence type="ECO:0000259" key="7">
    <source>
        <dbReference type="Pfam" id="PF00909"/>
    </source>
</evidence>
<evidence type="ECO:0000256" key="6">
    <source>
        <dbReference type="SAM" id="Phobius"/>
    </source>
</evidence>
<comment type="similarity">
    <text evidence="2">Belongs to the ammonia transporter channel (TC 1.A.11.2) family.</text>
</comment>
<keyword evidence="4 6" id="KW-1133">Transmembrane helix</keyword>
<evidence type="ECO:0000256" key="2">
    <source>
        <dbReference type="ARBA" id="ARBA00005887"/>
    </source>
</evidence>
<accession>A0AAV9QE11</accession>
<dbReference type="EMBL" id="JAXLQG010000005">
    <property type="protein sequence ID" value="KAK5539919.1"/>
    <property type="molecule type" value="Genomic_DNA"/>
</dbReference>
<evidence type="ECO:0000313" key="9">
    <source>
        <dbReference type="Proteomes" id="UP001345827"/>
    </source>
</evidence>
<feature type="transmembrane region" description="Helical" evidence="6">
    <location>
        <begin position="384"/>
        <end position="405"/>
    </location>
</feature>
<dbReference type="Pfam" id="PF00909">
    <property type="entry name" value="Ammonium_transp"/>
    <property type="match status" value="1"/>
</dbReference>
<dbReference type="Gene3D" id="1.10.3430.10">
    <property type="entry name" value="Ammonium transporter AmtB like domains"/>
    <property type="match status" value="1"/>
</dbReference>
<dbReference type="PANTHER" id="PTHR43029:SF9">
    <property type="entry name" value="SIMILAR TO AMMONIUM PERMEASE, BUT NOT NORMALLY ACTIVE (EUROFUNG)"/>
    <property type="match status" value="1"/>
</dbReference>
<dbReference type="InterPro" id="IPR001905">
    <property type="entry name" value="Ammonium_transpt"/>
</dbReference>
<feature type="transmembrane region" description="Helical" evidence="6">
    <location>
        <begin position="216"/>
        <end position="233"/>
    </location>
</feature>
<feature type="transmembrane region" description="Helical" evidence="6">
    <location>
        <begin position="55"/>
        <end position="75"/>
    </location>
</feature>
<comment type="subcellular location">
    <subcellularLocation>
        <location evidence="1">Membrane</location>
        <topology evidence="1">Multi-pass membrane protein</topology>
    </subcellularLocation>
</comment>
<feature type="transmembrane region" description="Helical" evidence="6">
    <location>
        <begin position="20"/>
        <end position="43"/>
    </location>
</feature>
<feature type="transmembrane region" description="Helical" evidence="6">
    <location>
        <begin position="245"/>
        <end position="266"/>
    </location>
</feature>
<evidence type="ECO:0000313" key="8">
    <source>
        <dbReference type="EMBL" id="KAK5539919.1"/>
    </source>
</evidence>
<dbReference type="PANTHER" id="PTHR43029">
    <property type="entry name" value="AMMONIUM TRANSPORTER MEP2"/>
    <property type="match status" value="1"/>
</dbReference>
<feature type="domain" description="Ammonium transporter AmtB-like" evidence="7">
    <location>
        <begin position="20"/>
        <end position="418"/>
    </location>
</feature>
<evidence type="ECO:0000256" key="3">
    <source>
        <dbReference type="ARBA" id="ARBA00022692"/>
    </source>
</evidence>
<sequence length="472" mass="51071">MVSVSEVQLAWEACDKIDTVFVLVCTVFCWTIVPAVGLGYSGYSTRRSGLASFMPAVYGVAVCSIQWFIIGYTLAYGDGPGGVFGNLAHAFHRDVLSEPVGTIPAILFSEFQLVFLATVCAISVGGSCERGRILPLIPFIFLWATFIYCPMAHMVWGGGFLAELGVLDFAGGTPVHICSGATASALSLYLSYPIARSRKSEIRTPSHLKLHRPHNSMCQLLAMIIIWGLWLAFDAGTTLSLNFQSVMALCVTNLCASAGALTWATITYIETGKWSLDSTFMGAIAGLVMITPAAGFIDLPTSLFFGILGAVVCRQALRIKFTDFARRWRWVDNGDTFATHCVGGILGTICTGLFAQKTVAAYGSAEVDGGVFFDGNIRQLGIQIVEALIGFTWSFFGSLAIIVLIDCIPGLEFLAEDKYAECPPHRSPTSLTFFRDVNIGMDASQMDESLYEAQWSGEEDYKPLPIGSIVLD</sequence>
<organism evidence="8 9">
    <name type="scientific">Vermiconidia calcicola</name>
    <dbReference type="NCBI Taxonomy" id="1690605"/>
    <lineage>
        <taxon>Eukaryota</taxon>
        <taxon>Fungi</taxon>
        <taxon>Dikarya</taxon>
        <taxon>Ascomycota</taxon>
        <taxon>Pezizomycotina</taxon>
        <taxon>Dothideomycetes</taxon>
        <taxon>Dothideomycetidae</taxon>
        <taxon>Mycosphaerellales</taxon>
        <taxon>Extremaceae</taxon>
        <taxon>Vermiconidia</taxon>
    </lineage>
</organism>
<evidence type="ECO:0000256" key="5">
    <source>
        <dbReference type="ARBA" id="ARBA00023136"/>
    </source>
</evidence>
<dbReference type="SUPFAM" id="SSF111352">
    <property type="entry name" value="Ammonium transporter"/>
    <property type="match status" value="1"/>
</dbReference>
<dbReference type="InterPro" id="IPR029020">
    <property type="entry name" value="Ammonium/urea_transptr"/>
</dbReference>
<keyword evidence="5 6" id="KW-0472">Membrane</keyword>
<protein>
    <recommendedName>
        <fullName evidence="7">Ammonium transporter AmtB-like domain-containing protein</fullName>
    </recommendedName>
</protein>
<gene>
    <name evidence="8" type="ORF">LTR25_003624</name>
</gene>
<dbReference type="Proteomes" id="UP001345827">
    <property type="component" value="Unassembled WGS sequence"/>
</dbReference>
<dbReference type="AlphaFoldDB" id="A0AAV9QE11"/>
<dbReference type="GO" id="GO:0005886">
    <property type="term" value="C:plasma membrane"/>
    <property type="evidence" value="ECO:0007669"/>
    <property type="project" value="TreeGrafter"/>
</dbReference>
<dbReference type="GO" id="GO:0008519">
    <property type="term" value="F:ammonium channel activity"/>
    <property type="evidence" value="ECO:0007669"/>
    <property type="project" value="InterPro"/>
</dbReference>
<feature type="transmembrane region" description="Helical" evidence="6">
    <location>
        <begin position="136"/>
        <end position="162"/>
    </location>
</feature>
<keyword evidence="9" id="KW-1185">Reference proteome</keyword>
<proteinExistence type="inferred from homology"/>